<evidence type="ECO:0000313" key="4">
    <source>
        <dbReference type="EMBL" id="RLN35699.1"/>
    </source>
</evidence>
<dbReference type="SUPFAM" id="SSF55895">
    <property type="entry name" value="Ribonuclease Rh-like"/>
    <property type="match status" value="1"/>
</dbReference>
<organism evidence="4 5">
    <name type="scientific">Panicum miliaceum</name>
    <name type="common">Proso millet</name>
    <name type="synonym">Broomcorn millet</name>
    <dbReference type="NCBI Taxonomy" id="4540"/>
    <lineage>
        <taxon>Eukaryota</taxon>
        <taxon>Viridiplantae</taxon>
        <taxon>Streptophyta</taxon>
        <taxon>Embryophyta</taxon>
        <taxon>Tracheophyta</taxon>
        <taxon>Spermatophyta</taxon>
        <taxon>Magnoliopsida</taxon>
        <taxon>Liliopsida</taxon>
        <taxon>Poales</taxon>
        <taxon>Poaceae</taxon>
        <taxon>PACMAD clade</taxon>
        <taxon>Panicoideae</taxon>
        <taxon>Panicodae</taxon>
        <taxon>Paniceae</taxon>
        <taxon>Panicinae</taxon>
        <taxon>Panicum</taxon>
        <taxon>Panicum sect. Panicum</taxon>
    </lineage>
</organism>
<evidence type="ECO:0000256" key="1">
    <source>
        <dbReference type="ARBA" id="ARBA00007469"/>
    </source>
</evidence>
<gene>
    <name evidence="4" type="ORF">C2845_PM03G13640</name>
</gene>
<protein>
    <submittedName>
        <fullName evidence="4">Ribonuclease 1</fullName>
    </submittedName>
</protein>
<dbReference type="InterPro" id="IPR036430">
    <property type="entry name" value="RNase_T2-like_sf"/>
</dbReference>
<dbReference type="InterPro" id="IPR033130">
    <property type="entry name" value="RNase_T2_His_AS_2"/>
</dbReference>
<evidence type="ECO:0000256" key="2">
    <source>
        <dbReference type="RuleBase" id="RU004328"/>
    </source>
</evidence>
<sequence length="276" mass="29765">MTGVKSVRTRAVELRLHHHGSLAVLLLALAAVACAAADFDFFYLVQQLKVAGINGLASFATVHRSIVLCFAQWPGSYCDTEAGCCFPGDGKPPADFGIHGLWPNYAACRPDAATPNRTSCWPDFCNATDTLNTSLITDMEADLRRSWGTLSCKSKDATDFWSHEWSRHGTCSGMGQHAYFRAALDLTGALLDAGIVPSDEAEYCLGRGDGRRGADGGVQPERAQRDAAVPGVRVRGPPRPEPRQLPAAGAAWLHRHGQVPTVLAQCIRAFQSFRGE</sequence>
<evidence type="ECO:0000256" key="3">
    <source>
        <dbReference type="SAM" id="MobiDB-lite"/>
    </source>
</evidence>
<feature type="region of interest" description="Disordered" evidence="3">
    <location>
        <begin position="207"/>
        <end position="243"/>
    </location>
</feature>
<dbReference type="PROSITE" id="PS00531">
    <property type="entry name" value="RNASE_T2_2"/>
    <property type="match status" value="1"/>
</dbReference>
<reference evidence="5" key="1">
    <citation type="journal article" date="2019" name="Nat. Commun.">
        <title>The genome of broomcorn millet.</title>
        <authorList>
            <person name="Zou C."/>
            <person name="Miki D."/>
            <person name="Li D."/>
            <person name="Tang Q."/>
            <person name="Xiao L."/>
            <person name="Rajput S."/>
            <person name="Deng P."/>
            <person name="Jia W."/>
            <person name="Huang R."/>
            <person name="Zhang M."/>
            <person name="Sun Y."/>
            <person name="Hu J."/>
            <person name="Fu X."/>
            <person name="Schnable P.S."/>
            <person name="Li F."/>
            <person name="Zhang H."/>
            <person name="Feng B."/>
            <person name="Zhu X."/>
            <person name="Liu R."/>
            <person name="Schnable J.C."/>
            <person name="Zhu J.-K."/>
            <person name="Zhang H."/>
        </authorList>
    </citation>
    <scope>NUCLEOTIDE SEQUENCE [LARGE SCALE GENOMIC DNA]</scope>
</reference>
<dbReference type="InterPro" id="IPR018188">
    <property type="entry name" value="RNase_T2_His_AS_1"/>
</dbReference>
<evidence type="ECO:0000313" key="5">
    <source>
        <dbReference type="Proteomes" id="UP000275267"/>
    </source>
</evidence>
<dbReference type="EMBL" id="PQIB02000002">
    <property type="protein sequence ID" value="RLN35699.1"/>
    <property type="molecule type" value="Genomic_DNA"/>
</dbReference>
<dbReference type="PANTHER" id="PTHR11240">
    <property type="entry name" value="RIBONUCLEASE T2"/>
    <property type="match status" value="1"/>
</dbReference>
<dbReference type="PANTHER" id="PTHR11240:SF78">
    <property type="entry name" value="GENOME ASSEMBLY, CHROMOSOME: II"/>
    <property type="match status" value="1"/>
</dbReference>
<dbReference type="OrthoDB" id="593823at2759"/>
<dbReference type="Gene3D" id="3.90.730.10">
    <property type="entry name" value="Ribonuclease T2-like"/>
    <property type="match status" value="1"/>
</dbReference>
<comment type="similarity">
    <text evidence="1 2">Belongs to the RNase T2 family.</text>
</comment>
<dbReference type="InterPro" id="IPR001568">
    <property type="entry name" value="RNase_T2-like"/>
</dbReference>
<dbReference type="GO" id="GO:0006401">
    <property type="term" value="P:RNA catabolic process"/>
    <property type="evidence" value="ECO:0007669"/>
    <property type="project" value="TreeGrafter"/>
</dbReference>
<proteinExistence type="inferred from homology"/>
<dbReference type="GO" id="GO:0005576">
    <property type="term" value="C:extracellular region"/>
    <property type="evidence" value="ECO:0007669"/>
    <property type="project" value="TreeGrafter"/>
</dbReference>
<comment type="caution">
    <text evidence="4">The sequence shown here is derived from an EMBL/GenBank/DDBJ whole genome shotgun (WGS) entry which is preliminary data.</text>
</comment>
<dbReference type="GO" id="GO:0003723">
    <property type="term" value="F:RNA binding"/>
    <property type="evidence" value="ECO:0007669"/>
    <property type="project" value="InterPro"/>
</dbReference>
<accession>A0A3L6TBU2</accession>
<name>A0A3L6TBU2_PANMI</name>
<dbReference type="PROSITE" id="PS51257">
    <property type="entry name" value="PROKAR_LIPOPROTEIN"/>
    <property type="match status" value="1"/>
</dbReference>
<dbReference type="Pfam" id="PF00445">
    <property type="entry name" value="Ribonuclease_T2"/>
    <property type="match status" value="1"/>
</dbReference>
<dbReference type="GO" id="GO:0033897">
    <property type="term" value="F:ribonuclease T2 activity"/>
    <property type="evidence" value="ECO:0007669"/>
    <property type="project" value="InterPro"/>
</dbReference>
<dbReference type="PROSITE" id="PS00530">
    <property type="entry name" value="RNASE_T2_1"/>
    <property type="match status" value="1"/>
</dbReference>
<dbReference type="Proteomes" id="UP000275267">
    <property type="component" value="Unassembled WGS sequence"/>
</dbReference>
<keyword evidence="5" id="KW-1185">Reference proteome</keyword>
<dbReference type="AlphaFoldDB" id="A0A3L6TBU2"/>